<evidence type="ECO:0000256" key="1">
    <source>
        <dbReference type="SAM" id="Coils"/>
    </source>
</evidence>
<keyword evidence="1" id="KW-0175">Coiled coil</keyword>
<accession>A0A834Y2D7</accession>
<dbReference type="AlphaFoldDB" id="A0A834Y2D7"/>
<evidence type="ECO:0000313" key="2">
    <source>
        <dbReference type="EMBL" id="KAF7995296.1"/>
    </source>
</evidence>
<reference evidence="2 3" key="1">
    <citation type="submission" date="2020-08" db="EMBL/GenBank/DDBJ databases">
        <title>Aphidius gifuensis genome sequencing and assembly.</title>
        <authorList>
            <person name="Du Z."/>
        </authorList>
    </citation>
    <scope>NUCLEOTIDE SEQUENCE [LARGE SCALE GENOMIC DNA]</scope>
    <source>
        <strain evidence="2">YNYX2018</strain>
        <tissue evidence="2">Adults</tissue>
    </source>
</reference>
<gene>
    <name evidence="2" type="ORF">HCN44_005956</name>
</gene>
<dbReference type="Proteomes" id="UP000639338">
    <property type="component" value="Unassembled WGS sequence"/>
</dbReference>
<keyword evidence="3" id="KW-1185">Reference proteome</keyword>
<dbReference type="EMBL" id="JACMRX010000002">
    <property type="protein sequence ID" value="KAF7995296.1"/>
    <property type="molecule type" value="Genomic_DNA"/>
</dbReference>
<proteinExistence type="predicted"/>
<feature type="coiled-coil region" evidence="1">
    <location>
        <begin position="90"/>
        <end position="117"/>
    </location>
</feature>
<protein>
    <submittedName>
        <fullName evidence="2">Uncharacterized protein</fullName>
    </submittedName>
</protein>
<organism evidence="2 3">
    <name type="scientific">Aphidius gifuensis</name>
    <name type="common">Parasitoid wasp</name>
    <dbReference type="NCBI Taxonomy" id="684658"/>
    <lineage>
        <taxon>Eukaryota</taxon>
        <taxon>Metazoa</taxon>
        <taxon>Ecdysozoa</taxon>
        <taxon>Arthropoda</taxon>
        <taxon>Hexapoda</taxon>
        <taxon>Insecta</taxon>
        <taxon>Pterygota</taxon>
        <taxon>Neoptera</taxon>
        <taxon>Endopterygota</taxon>
        <taxon>Hymenoptera</taxon>
        <taxon>Apocrita</taxon>
        <taxon>Ichneumonoidea</taxon>
        <taxon>Braconidae</taxon>
        <taxon>Aphidiinae</taxon>
        <taxon>Aphidius</taxon>
    </lineage>
</organism>
<evidence type="ECO:0000313" key="3">
    <source>
        <dbReference type="Proteomes" id="UP000639338"/>
    </source>
</evidence>
<name>A0A834Y2D7_APHGI</name>
<comment type="caution">
    <text evidence="2">The sequence shown here is derived from an EMBL/GenBank/DDBJ whole genome shotgun (WGS) entry which is preliminary data.</text>
</comment>
<sequence length="307" mass="35156">MVSAIINSPISSSSVDNAIASNNLSTSNVLHSYIPNDDSIQDKLDSIISWCKNMTPKQDDHFSQQQKSNMKQQIYHESMYDTFKVIDSKFKLTENKMKDLENQIASINKKIFNLQVEKKNPHDTSTSASEGKNTWSNEVVLFGISEIANENLQDIVTAICNSINFNCTFIVSTSRLEKLSAAVRPVRIQFISMQLRESFITLLKKKGKFPASSLNILSLSHLMMPLFVYRRSPKYLLDRKDILTRLPFVNPKDVWISFNKVNVRLNNGSPIILKDRFDLYLLPVPQQPNVFIQGQHMIDNQNQRQPE</sequence>